<accession>A0A1S7LGF5</accession>
<dbReference type="EMBL" id="LO017727">
    <property type="protein sequence ID" value="CRH05503.1"/>
    <property type="molecule type" value="Genomic_DNA"/>
</dbReference>
<protein>
    <submittedName>
        <fullName evidence="1">Uncharacterized protein</fullName>
    </submittedName>
</protein>
<organism evidence="1">
    <name type="scientific">Magnetococcus massalia (strain MO-1)</name>
    <dbReference type="NCBI Taxonomy" id="451514"/>
    <lineage>
        <taxon>Bacteria</taxon>
        <taxon>Pseudomonadati</taxon>
        <taxon>Pseudomonadota</taxon>
        <taxon>Magnetococcia</taxon>
        <taxon>Magnetococcales</taxon>
        <taxon>Magnetococcaceae</taxon>
        <taxon>Magnetococcus</taxon>
    </lineage>
</organism>
<dbReference type="AlphaFoldDB" id="A0A1S7LGF5"/>
<sequence length="39" mass="4303">MKLNIDVGPYSFNTLRERLAGPLDTAPCHRWPGTPSGHP</sequence>
<proteinExistence type="predicted"/>
<reference evidence="1" key="1">
    <citation type="submission" date="2015-04" db="EMBL/GenBank/DDBJ databases">
        <authorList>
            <person name="Syromyatnikov M.Y."/>
            <person name="Popov V.N."/>
        </authorList>
    </citation>
    <scope>NUCLEOTIDE SEQUENCE</scope>
    <source>
        <strain evidence="1">MO-1</strain>
    </source>
</reference>
<name>A0A1S7LGF5_MAGMO</name>
<evidence type="ECO:0000313" key="1">
    <source>
        <dbReference type="EMBL" id="CRH05503.1"/>
    </source>
</evidence>
<gene>
    <name evidence="1" type="ORF">MAGMO_1312</name>
</gene>